<dbReference type="AlphaFoldDB" id="A0A840YFT7"/>
<dbReference type="EMBL" id="JACIJF010000005">
    <property type="protein sequence ID" value="MBB5710839.1"/>
    <property type="molecule type" value="Genomic_DNA"/>
</dbReference>
<evidence type="ECO:0000313" key="1">
    <source>
        <dbReference type="EMBL" id="MBB5710839.1"/>
    </source>
</evidence>
<protein>
    <submittedName>
        <fullName evidence="1">Uncharacterized protein</fullName>
    </submittedName>
</protein>
<dbReference type="Proteomes" id="UP000527143">
    <property type="component" value="Unassembled WGS sequence"/>
</dbReference>
<proteinExistence type="predicted"/>
<evidence type="ECO:0000313" key="2">
    <source>
        <dbReference type="Proteomes" id="UP000527143"/>
    </source>
</evidence>
<gene>
    <name evidence="1" type="ORF">FHT02_002079</name>
</gene>
<organism evidence="1 2">
    <name type="scientific">Sphingomonas xinjiangensis</name>
    <dbReference type="NCBI Taxonomy" id="643568"/>
    <lineage>
        <taxon>Bacteria</taxon>
        <taxon>Pseudomonadati</taxon>
        <taxon>Pseudomonadota</taxon>
        <taxon>Alphaproteobacteria</taxon>
        <taxon>Sphingomonadales</taxon>
        <taxon>Sphingomonadaceae</taxon>
        <taxon>Sphingomonas</taxon>
    </lineage>
</organism>
<accession>A0A840YFT7</accession>
<sequence>MSAPVKLVSVMTDEEAEEITRNDIVALLDLDPHHWFAQTLGQALLEIAGRR</sequence>
<keyword evidence="2" id="KW-1185">Reference proteome</keyword>
<reference evidence="1 2" key="1">
    <citation type="submission" date="2020-08" db="EMBL/GenBank/DDBJ databases">
        <title>Genomic Encyclopedia of Type Strains, Phase IV (KMG-IV): sequencing the most valuable type-strain genomes for metagenomic binning, comparative biology and taxonomic classification.</title>
        <authorList>
            <person name="Goeker M."/>
        </authorList>
    </citation>
    <scope>NUCLEOTIDE SEQUENCE [LARGE SCALE GENOMIC DNA]</scope>
    <source>
        <strain evidence="1 2">DSM 26736</strain>
    </source>
</reference>
<dbReference type="RefSeq" id="WP_184087157.1">
    <property type="nucleotide sequence ID" value="NZ_JACIJF010000005.1"/>
</dbReference>
<name>A0A840YFT7_9SPHN</name>
<comment type="caution">
    <text evidence="1">The sequence shown here is derived from an EMBL/GenBank/DDBJ whole genome shotgun (WGS) entry which is preliminary data.</text>
</comment>